<dbReference type="InterPro" id="IPR041468">
    <property type="entry name" value="HTH_ParB/Spo0J"/>
</dbReference>
<gene>
    <name evidence="2" type="ORF">LCGC14_2216580</name>
</gene>
<dbReference type="InterPro" id="IPR036086">
    <property type="entry name" value="ParB/Sulfiredoxin_sf"/>
</dbReference>
<name>A0A0F9FPY9_9ZZZZ</name>
<sequence length="268" mass="29693">MTEQFELSINPITSTQEEVPIEKIEPWDSHGARSKVKTSMKMLGMISTVILRKHPRKKKQPYSVVDGERRLDELVKSEAESVMAVVLEGANDLEIAASRLSLNLARSPNPIQEAEAIQELIREGATEKAIADHTGVSLAVIRKRLSLLKAPPILIAAAKEKRISTSVLDRVGKCSEGIQQKCLDHFAEIGKLTAEDVRAYSSANTVETLESLDLPFEEAQTDAKDRRVTYLLQEAAEDAVQRDIPLGELTAILESMYSMVQERSEVKS</sequence>
<dbReference type="SUPFAM" id="SSF109709">
    <property type="entry name" value="KorB DNA-binding domain-like"/>
    <property type="match status" value="1"/>
</dbReference>
<dbReference type="PANTHER" id="PTHR33375">
    <property type="entry name" value="CHROMOSOME-PARTITIONING PROTEIN PARB-RELATED"/>
    <property type="match status" value="1"/>
</dbReference>
<dbReference type="Gene3D" id="1.10.10.2830">
    <property type="match status" value="1"/>
</dbReference>
<comment type="caution">
    <text evidence="2">The sequence shown here is derived from an EMBL/GenBank/DDBJ whole genome shotgun (WGS) entry which is preliminary data.</text>
</comment>
<evidence type="ECO:0000259" key="1">
    <source>
        <dbReference type="Pfam" id="PF17762"/>
    </source>
</evidence>
<dbReference type="PANTHER" id="PTHR33375:SF1">
    <property type="entry name" value="CHROMOSOME-PARTITIONING PROTEIN PARB-RELATED"/>
    <property type="match status" value="1"/>
</dbReference>
<dbReference type="InterPro" id="IPR050336">
    <property type="entry name" value="Chromosome_partition/occlusion"/>
</dbReference>
<accession>A0A0F9FPY9</accession>
<feature type="domain" description="ParB/Spo0J HTH" evidence="1">
    <location>
        <begin position="109"/>
        <end position="165"/>
    </location>
</feature>
<evidence type="ECO:0000313" key="2">
    <source>
        <dbReference type="EMBL" id="KKL59315.1"/>
    </source>
</evidence>
<protein>
    <recommendedName>
        <fullName evidence="1">ParB/Spo0J HTH domain-containing protein</fullName>
    </recommendedName>
</protein>
<dbReference type="AlphaFoldDB" id="A0A0F9FPY9"/>
<dbReference type="GO" id="GO:0005694">
    <property type="term" value="C:chromosome"/>
    <property type="evidence" value="ECO:0007669"/>
    <property type="project" value="TreeGrafter"/>
</dbReference>
<dbReference type="GO" id="GO:0007059">
    <property type="term" value="P:chromosome segregation"/>
    <property type="evidence" value="ECO:0007669"/>
    <property type="project" value="TreeGrafter"/>
</dbReference>
<reference evidence="2" key="1">
    <citation type="journal article" date="2015" name="Nature">
        <title>Complex archaea that bridge the gap between prokaryotes and eukaryotes.</title>
        <authorList>
            <person name="Spang A."/>
            <person name="Saw J.H."/>
            <person name="Jorgensen S.L."/>
            <person name="Zaremba-Niedzwiedzka K."/>
            <person name="Martijn J."/>
            <person name="Lind A.E."/>
            <person name="van Eijk R."/>
            <person name="Schleper C."/>
            <person name="Guy L."/>
            <person name="Ettema T.J."/>
        </authorList>
    </citation>
    <scope>NUCLEOTIDE SEQUENCE</scope>
</reference>
<dbReference type="EMBL" id="LAZR01029529">
    <property type="protein sequence ID" value="KKL59315.1"/>
    <property type="molecule type" value="Genomic_DNA"/>
</dbReference>
<organism evidence="2">
    <name type="scientific">marine sediment metagenome</name>
    <dbReference type="NCBI Taxonomy" id="412755"/>
    <lineage>
        <taxon>unclassified sequences</taxon>
        <taxon>metagenomes</taxon>
        <taxon>ecological metagenomes</taxon>
    </lineage>
</organism>
<dbReference type="SUPFAM" id="SSF110849">
    <property type="entry name" value="ParB/Sulfiredoxin"/>
    <property type="match status" value="1"/>
</dbReference>
<proteinExistence type="predicted"/>
<dbReference type="Pfam" id="PF17762">
    <property type="entry name" value="HTH_ParB"/>
    <property type="match status" value="1"/>
</dbReference>